<comment type="subcellular location">
    <subcellularLocation>
        <location evidence="1">Membrane</location>
        <topology evidence="1">Multi-pass membrane protein</topology>
    </subcellularLocation>
</comment>
<comment type="similarity">
    <text evidence="2">Belongs to the TspO/BZRP family.</text>
</comment>
<keyword evidence="5 6" id="KW-0472">Membrane</keyword>
<dbReference type="InterPro" id="IPR038330">
    <property type="entry name" value="TspO/MBR-related_sf"/>
</dbReference>
<evidence type="ECO:0008006" key="8">
    <source>
        <dbReference type="Google" id="ProtNLM"/>
    </source>
</evidence>
<dbReference type="AlphaFoldDB" id="A0A6C0J2A6"/>
<feature type="transmembrane region" description="Helical" evidence="6">
    <location>
        <begin position="71"/>
        <end position="92"/>
    </location>
</feature>
<evidence type="ECO:0000256" key="1">
    <source>
        <dbReference type="ARBA" id="ARBA00004141"/>
    </source>
</evidence>
<evidence type="ECO:0000313" key="7">
    <source>
        <dbReference type="EMBL" id="QHT98805.1"/>
    </source>
</evidence>
<dbReference type="GO" id="GO:0033013">
    <property type="term" value="P:tetrapyrrole metabolic process"/>
    <property type="evidence" value="ECO:0007669"/>
    <property type="project" value="UniProtKB-ARBA"/>
</dbReference>
<dbReference type="PANTHER" id="PTHR10057">
    <property type="entry name" value="PERIPHERAL-TYPE BENZODIAZEPINE RECEPTOR"/>
    <property type="match status" value="1"/>
</dbReference>
<dbReference type="InterPro" id="IPR004307">
    <property type="entry name" value="TspO_MBR"/>
</dbReference>
<sequence>MTLSVMLKILFVLTPLILGFAISAFFKPTEWYKNLQKPEYIPPSVVFSIVWSILYLLFGISMYYGIYYKKLIYWIIPIFHLIVNMLFSPVMFGINNLLWAFIITVMTLVTCIMIMWQFYITKSNMISIYLLIPYLLWLMFATYLAYDIYMLNKI</sequence>
<dbReference type="PIRSF" id="PIRSF005859">
    <property type="entry name" value="PBR"/>
    <property type="match status" value="1"/>
</dbReference>
<proteinExistence type="inferred from homology"/>
<dbReference type="CDD" id="cd15904">
    <property type="entry name" value="TSPO_MBR"/>
    <property type="match status" value="1"/>
</dbReference>
<dbReference type="EMBL" id="MN740297">
    <property type="protein sequence ID" value="QHT98805.1"/>
    <property type="molecule type" value="Genomic_DNA"/>
</dbReference>
<dbReference type="Pfam" id="PF03073">
    <property type="entry name" value="TspO_MBR"/>
    <property type="match status" value="1"/>
</dbReference>
<feature type="transmembrane region" description="Helical" evidence="6">
    <location>
        <begin position="40"/>
        <end position="64"/>
    </location>
</feature>
<accession>A0A6C0J2A6</accession>
<keyword evidence="3 6" id="KW-0812">Transmembrane</keyword>
<dbReference type="FunFam" id="1.20.1260.100:FF:000001">
    <property type="entry name" value="translocator protein 2"/>
    <property type="match status" value="1"/>
</dbReference>
<dbReference type="Gene3D" id="1.20.1260.100">
    <property type="entry name" value="TspO/MBR protein"/>
    <property type="match status" value="1"/>
</dbReference>
<feature type="transmembrane region" description="Helical" evidence="6">
    <location>
        <begin position="98"/>
        <end position="119"/>
    </location>
</feature>
<reference evidence="7" key="1">
    <citation type="journal article" date="2020" name="Nature">
        <title>Giant virus diversity and host interactions through global metagenomics.</title>
        <authorList>
            <person name="Schulz F."/>
            <person name="Roux S."/>
            <person name="Paez-Espino D."/>
            <person name="Jungbluth S."/>
            <person name="Walsh D.A."/>
            <person name="Denef V.J."/>
            <person name="McMahon K.D."/>
            <person name="Konstantinidis K.T."/>
            <person name="Eloe-Fadrosh E.A."/>
            <person name="Kyrpides N.C."/>
            <person name="Woyke T."/>
        </authorList>
    </citation>
    <scope>NUCLEOTIDE SEQUENCE</scope>
    <source>
        <strain evidence="7">GVMAG-M-3300025695-21</strain>
    </source>
</reference>
<dbReference type="PANTHER" id="PTHR10057:SF0">
    <property type="entry name" value="TRANSLOCATOR PROTEIN"/>
    <property type="match status" value="1"/>
</dbReference>
<evidence type="ECO:0000256" key="6">
    <source>
        <dbReference type="SAM" id="Phobius"/>
    </source>
</evidence>
<feature type="transmembrane region" description="Helical" evidence="6">
    <location>
        <begin position="126"/>
        <end position="146"/>
    </location>
</feature>
<dbReference type="GO" id="GO:0016020">
    <property type="term" value="C:membrane"/>
    <property type="evidence" value="ECO:0007669"/>
    <property type="project" value="UniProtKB-SubCell"/>
</dbReference>
<evidence type="ECO:0000256" key="5">
    <source>
        <dbReference type="ARBA" id="ARBA00023136"/>
    </source>
</evidence>
<evidence type="ECO:0000256" key="4">
    <source>
        <dbReference type="ARBA" id="ARBA00022989"/>
    </source>
</evidence>
<evidence type="ECO:0000256" key="3">
    <source>
        <dbReference type="ARBA" id="ARBA00022692"/>
    </source>
</evidence>
<name>A0A6C0J2A6_9ZZZZ</name>
<keyword evidence="4 6" id="KW-1133">Transmembrane helix</keyword>
<organism evidence="7">
    <name type="scientific">viral metagenome</name>
    <dbReference type="NCBI Taxonomy" id="1070528"/>
    <lineage>
        <taxon>unclassified sequences</taxon>
        <taxon>metagenomes</taxon>
        <taxon>organismal metagenomes</taxon>
    </lineage>
</organism>
<protein>
    <recommendedName>
        <fullName evidence="8">TspO/MBR family protein</fullName>
    </recommendedName>
</protein>
<evidence type="ECO:0000256" key="2">
    <source>
        <dbReference type="ARBA" id="ARBA00007524"/>
    </source>
</evidence>